<evidence type="ECO:0000313" key="2">
    <source>
        <dbReference type="EMBL" id="QFF98026.1"/>
    </source>
</evidence>
<protein>
    <submittedName>
        <fullName evidence="2">Polysaccharide pyruvyl transferase family protein</fullName>
    </submittedName>
</protein>
<keyword evidence="2" id="KW-0808">Transferase</keyword>
<evidence type="ECO:0000259" key="1">
    <source>
        <dbReference type="Pfam" id="PF04230"/>
    </source>
</evidence>
<dbReference type="OrthoDB" id="9799278at2"/>
<dbReference type="RefSeq" id="WP_151698973.1">
    <property type="nucleotide sequence ID" value="NZ_CP031223.1"/>
</dbReference>
<accession>A0A5J6SJ62</accession>
<feature type="domain" description="Polysaccharide pyruvyl transferase" evidence="1">
    <location>
        <begin position="13"/>
        <end position="299"/>
    </location>
</feature>
<dbReference type="InterPro" id="IPR007345">
    <property type="entry name" value="Polysacch_pyruvyl_Trfase"/>
</dbReference>
<dbReference type="GO" id="GO:0016740">
    <property type="term" value="F:transferase activity"/>
    <property type="evidence" value="ECO:0007669"/>
    <property type="project" value="UniProtKB-KW"/>
</dbReference>
<organism evidence="2 3">
    <name type="scientific">Psychrobacillus glaciei</name>
    <dbReference type="NCBI Taxonomy" id="2283160"/>
    <lineage>
        <taxon>Bacteria</taxon>
        <taxon>Bacillati</taxon>
        <taxon>Bacillota</taxon>
        <taxon>Bacilli</taxon>
        <taxon>Bacillales</taxon>
        <taxon>Bacillaceae</taxon>
        <taxon>Psychrobacillus</taxon>
    </lineage>
</organism>
<dbReference type="Pfam" id="PF04230">
    <property type="entry name" value="PS_pyruv_trans"/>
    <property type="match status" value="1"/>
</dbReference>
<sequence length="366" mass="42747">MKCGIITFHRAHNYGGILQAYALSNVIKKMGVECEIIDYRCEFIEKLYQPYSLRNLPSAKMFASIVLRNGAFKKDTKVFQDFRSDYLPLSLKAYNNSVQLKELNKEYDVFITGSDQVWSYFTGGFDSAYFLSFVDDVSKKNAYAASFGVSTIPESFVIEYKERLRDFNTITLRETQGKDIIENLLGEKHPVVLDPTLLLDYKDWSILISNNYKYTNTKYLLVYLIAESKETLDLARKIAKEHDLVIFYISNRIYKKRDMINMSEVSVNDWLDLFYNASFIVTNSFHGVAFSINFKKQFFMQLLPGNAKVNSRLENILKKFRLENRQINNIEKIELIPNIDYEEVEVILESERNKSKKYLKKIINIV</sequence>
<reference evidence="2 3" key="1">
    <citation type="submission" date="2018-07" db="EMBL/GenBank/DDBJ databases">
        <title>Complete genome sequence of Psychrobacillus sp. PB01, isolated from iceberg, and comparative genome analysis of Psychrobacillus strains.</title>
        <authorList>
            <person name="Lee P.C."/>
        </authorList>
    </citation>
    <scope>NUCLEOTIDE SEQUENCE [LARGE SCALE GENOMIC DNA]</scope>
    <source>
        <strain evidence="2 3">PB01</strain>
    </source>
</reference>
<name>A0A5J6SJ62_9BACI</name>
<dbReference type="Proteomes" id="UP000325517">
    <property type="component" value="Chromosome"/>
</dbReference>
<proteinExistence type="predicted"/>
<gene>
    <name evidence="2" type="ORF">PB01_03890</name>
</gene>
<dbReference type="AlphaFoldDB" id="A0A5J6SJ62"/>
<dbReference type="KEGG" id="psyo:PB01_03890"/>
<evidence type="ECO:0000313" key="3">
    <source>
        <dbReference type="Proteomes" id="UP000325517"/>
    </source>
</evidence>
<keyword evidence="3" id="KW-1185">Reference proteome</keyword>
<dbReference type="EMBL" id="CP031223">
    <property type="protein sequence ID" value="QFF98026.1"/>
    <property type="molecule type" value="Genomic_DNA"/>
</dbReference>